<reference evidence="1" key="1">
    <citation type="submission" date="2017-08" db="EMBL/GenBank/DDBJ databases">
        <authorList>
            <person name="Polle J.E."/>
            <person name="Barry K."/>
            <person name="Cushman J."/>
            <person name="Schmutz J."/>
            <person name="Tran D."/>
            <person name="Hathwaick L.T."/>
            <person name="Yim W.C."/>
            <person name="Jenkins J."/>
            <person name="Mckie-Krisberg Z.M."/>
            <person name="Prochnik S."/>
            <person name="Lindquist E."/>
            <person name="Dockter R.B."/>
            <person name="Adam C."/>
            <person name="Molina H."/>
            <person name="Bunkerborg J."/>
            <person name="Jin E."/>
            <person name="Buchheim M."/>
            <person name="Magnuson J."/>
        </authorList>
    </citation>
    <scope>NUCLEOTIDE SEQUENCE</scope>
    <source>
        <strain evidence="1">CCAP 19/18</strain>
    </source>
</reference>
<organism evidence="1 2">
    <name type="scientific">Dunaliella salina</name>
    <name type="common">Green alga</name>
    <name type="synonym">Protococcus salinus</name>
    <dbReference type="NCBI Taxonomy" id="3046"/>
    <lineage>
        <taxon>Eukaryota</taxon>
        <taxon>Viridiplantae</taxon>
        <taxon>Chlorophyta</taxon>
        <taxon>core chlorophytes</taxon>
        <taxon>Chlorophyceae</taxon>
        <taxon>CS clade</taxon>
        <taxon>Chlamydomonadales</taxon>
        <taxon>Dunaliellaceae</taxon>
        <taxon>Dunaliella</taxon>
    </lineage>
</organism>
<accession>A0ABQ7GI77</accession>
<proteinExistence type="predicted"/>
<evidence type="ECO:0008006" key="3">
    <source>
        <dbReference type="Google" id="ProtNLM"/>
    </source>
</evidence>
<dbReference type="EMBL" id="MU069764">
    <property type="protein sequence ID" value="KAF5834316.1"/>
    <property type="molecule type" value="Genomic_DNA"/>
</dbReference>
<protein>
    <recommendedName>
        <fullName evidence="3">Encoded protein</fullName>
    </recommendedName>
</protein>
<comment type="caution">
    <text evidence="1">The sequence shown here is derived from an EMBL/GenBank/DDBJ whole genome shotgun (WGS) entry which is preliminary data.</text>
</comment>
<dbReference type="Proteomes" id="UP000815325">
    <property type="component" value="Unassembled WGS sequence"/>
</dbReference>
<name>A0ABQ7GI77_DUNSA</name>
<keyword evidence="2" id="KW-1185">Reference proteome</keyword>
<evidence type="ECO:0000313" key="1">
    <source>
        <dbReference type="EMBL" id="KAF5834316.1"/>
    </source>
</evidence>
<evidence type="ECO:0000313" key="2">
    <source>
        <dbReference type="Proteomes" id="UP000815325"/>
    </source>
</evidence>
<gene>
    <name evidence="1" type="ORF">DUNSADRAFT_9059</name>
</gene>
<sequence>MHSVSSAVQGQMSHKSRDAVRLFTLTKGNAKASDIVWLSANQQRISNQTATLLFLQHLLSAACAFPVGLDDLSFDLWSSLSLLENR</sequence>